<dbReference type="AlphaFoldDB" id="A0AAD5S0H6"/>
<dbReference type="EMBL" id="JADGJD010002521">
    <property type="protein sequence ID" value="KAJ3032021.1"/>
    <property type="molecule type" value="Genomic_DNA"/>
</dbReference>
<organism evidence="3 4">
    <name type="scientific">Rhizophlyctis rosea</name>
    <dbReference type="NCBI Taxonomy" id="64517"/>
    <lineage>
        <taxon>Eukaryota</taxon>
        <taxon>Fungi</taxon>
        <taxon>Fungi incertae sedis</taxon>
        <taxon>Chytridiomycota</taxon>
        <taxon>Chytridiomycota incertae sedis</taxon>
        <taxon>Chytridiomycetes</taxon>
        <taxon>Rhizophlyctidales</taxon>
        <taxon>Rhizophlyctidaceae</taxon>
        <taxon>Rhizophlyctis</taxon>
    </lineage>
</organism>
<feature type="non-terminal residue" evidence="3">
    <location>
        <position position="250"/>
    </location>
</feature>
<keyword evidence="2" id="KW-0812">Transmembrane</keyword>
<evidence type="ECO:0000256" key="2">
    <source>
        <dbReference type="SAM" id="Phobius"/>
    </source>
</evidence>
<keyword evidence="4" id="KW-1185">Reference proteome</keyword>
<protein>
    <submittedName>
        <fullName evidence="3">Uncharacterized protein</fullName>
    </submittedName>
</protein>
<feature type="transmembrane region" description="Helical" evidence="2">
    <location>
        <begin position="210"/>
        <end position="233"/>
    </location>
</feature>
<keyword evidence="2" id="KW-1133">Transmembrane helix</keyword>
<feature type="transmembrane region" description="Helical" evidence="2">
    <location>
        <begin position="179"/>
        <end position="198"/>
    </location>
</feature>
<evidence type="ECO:0000256" key="1">
    <source>
        <dbReference type="SAM" id="MobiDB-lite"/>
    </source>
</evidence>
<feature type="compositionally biased region" description="Polar residues" evidence="1">
    <location>
        <begin position="19"/>
        <end position="51"/>
    </location>
</feature>
<keyword evidence="2" id="KW-0472">Membrane</keyword>
<feature type="region of interest" description="Disordered" evidence="1">
    <location>
        <begin position="1"/>
        <end position="106"/>
    </location>
</feature>
<proteinExistence type="predicted"/>
<comment type="caution">
    <text evidence="3">The sequence shown here is derived from an EMBL/GenBank/DDBJ whole genome shotgun (WGS) entry which is preliminary data.</text>
</comment>
<sequence length="250" mass="27143">MSYAKLSPADTDPNPPTYLSPSDQFNPTTRSTSLKNLPPSHQSQTPRSYSPLNPGRPIETHLTMEDLDTTPTPTPEFGEVKLKEEETAEEGTEGRASFSPSATPSGGMIGEPFIKVEHSDVKNSSGMEYLGSRESYEREKEGGGRMSVGGGISHARFAGYGASGTSGMETRYRVGVWEGLWYGLWLVLMGVLVPLLIADALFRTTVLPPGAILAIATAPIVLKYIVSNIYSLIRYRRTTLMDPIGLLMLA</sequence>
<accession>A0AAD5S0H6</accession>
<dbReference type="Proteomes" id="UP001212841">
    <property type="component" value="Unassembled WGS sequence"/>
</dbReference>
<name>A0AAD5S0H6_9FUNG</name>
<reference evidence="3" key="1">
    <citation type="submission" date="2020-05" db="EMBL/GenBank/DDBJ databases">
        <title>Phylogenomic resolution of chytrid fungi.</title>
        <authorList>
            <person name="Stajich J.E."/>
            <person name="Amses K."/>
            <person name="Simmons R."/>
            <person name="Seto K."/>
            <person name="Myers J."/>
            <person name="Bonds A."/>
            <person name="Quandt C.A."/>
            <person name="Barry K."/>
            <person name="Liu P."/>
            <person name="Grigoriev I."/>
            <person name="Longcore J.E."/>
            <person name="James T.Y."/>
        </authorList>
    </citation>
    <scope>NUCLEOTIDE SEQUENCE</scope>
    <source>
        <strain evidence="3">JEL0318</strain>
    </source>
</reference>
<gene>
    <name evidence="3" type="ORF">HK097_005390</name>
</gene>
<evidence type="ECO:0000313" key="3">
    <source>
        <dbReference type="EMBL" id="KAJ3032021.1"/>
    </source>
</evidence>
<evidence type="ECO:0000313" key="4">
    <source>
        <dbReference type="Proteomes" id="UP001212841"/>
    </source>
</evidence>